<dbReference type="Gene3D" id="1.10.3210.10">
    <property type="entry name" value="Hypothetical protein af1432"/>
    <property type="match status" value="1"/>
</dbReference>
<dbReference type="InterPro" id="IPR003607">
    <property type="entry name" value="HD/PDEase_dom"/>
</dbReference>
<gene>
    <name evidence="2" type="ORF">OB236_34560</name>
</gene>
<keyword evidence="3" id="KW-1185">Reference proteome</keyword>
<dbReference type="PROSITE" id="PS51832">
    <property type="entry name" value="HD_GYP"/>
    <property type="match status" value="1"/>
</dbReference>
<dbReference type="SMART" id="SM00471">
    <property type="entry name" value="HDc"/>
    <property type="match status" value="1"/>
</dbReference>
<evidence type="ECO:0000313" key="2">
    <source>
        <dbReference type="EMBL" id="MCU6797264.1"/>
    </source>
</evidence>
<organism evidence="2 3">
    <name type="scientific">Paenibacillus baimaensis</name>
    <dbReference type="NCBI Taxonomy" id="2982185"/>
    <lineage>
        <taxon>Bacteria</taxon>
        <taxon>Bacillati</taxon>
        <taxon>Bacillota</taxon>
        <taxon>Bacilli</taxon>
        <taxon>Bacillales</taxon>
        <taxon>Paenibacillaceae</taxon>
        <taxon>Paenibacillus</taxon>
    </lineage>
</organism>
<dbReference type="RefSeq" id="WP_262688075.1">
    <property type="nucleotide sequence ID" value="NZ_JAOQIO010000115.1"/>
</dbReference>
<comment type="caution">
    <text evidence="2">The sequence shown here is derived from an EMBL/GenBank/DDBJ whole genome shotgun (WGS) entry which is preliminary data.</text>
</comment>
<name>A0ABT2URJ7_9BACL</name>
<reference evidence="2 3" key="1">
    <citation type="submission" date="2022-09" db="EMBL/GenBank/DDBJ databases">
        <authorList>
            <person name="Han X.L."/>
            <person name="Wang Q."/>
            <person name="Lu T."/>
        </authorList>
    </citation>
    <scope>NUCLEOTIDE SEQUENCE [LARGE SCALE GENOMIC DNA]</scope>
    <source>
        <strain evidence="2 3">WQ 127069</strain>
    </source>
</reference>
<dbReference type="PANTHER" id="PTHR43155:SF2">
    <property type="entry name" value="CYCLIC DI-GMP PHOSPHODIESTERASE PA4108"/>
    <property type="match status" value="1"/>
</dbReference>
<sequence length="363" mass="41223">MRLLPIHIVRPGMKLGKKIYNEEGLVLLAEGIELTQTLINRLGKYGVDFIYIADPRTADIIIPQLLSEETRFKAITEIRTSFRKLMDNSIKNKTAGYNQLGKNFGEVMNLIIDDLSSHQDAMIMLTNMSVMDDYLFQHSLNVCIYATLLGMAYGYNRNDLMTLGLGSLLHDIGKTQIPYEILRKNAQLTDDEFDCMKRHTEYGFKLLKDEPNIPLLSAHCAFQHHERLNGSGYPRGIEGTEIHDYAKWIGLVDSYDAMTTHRVYRRAMLPHQAMEIIFTGTETLYEKKKIELFRDKIAIYPLGINVTLNTGEMGTVVGLNNIFPQRPIVRVLQTPGGEEIYAPFDVDLSKKLSIMITGVNDIA</sequence>
<dbReference type="PANTHER" id="PTHR43155">
    <property type="entry name" value="CYCLIC DI-GMP PHOSPHODIESTERASE PA4108-RELATED"/>
    <property type="match status" value="1"/>
</dbReference>
<dbReference type="CDD" id="cd00077">
    <property type="entry name" value="HDc"/>
    <property type="match status" value="1"/>
</dbReference>
<protein>
    <submittedName>
        <fullName evidence="2">HD-GYP domain-containing protein</fullName>
    </submittedName>
</protein>
<accession>A0ABT2URJ7</accession>
<evidence type="ECO:0000313" key="3">
    <source>
        <dbReference type="Proteomes" id="UP001652445"/>
    </source>
</evidence>
<dbReference type="InterPro" id="IPR037522">
    <property type="entry name" value="HD_GYP_dom"/>
</dbReference>
<dbReference type="EMBL" id="JAOQIO010000115">
    <property type="protein sequence ID" value="MCU6797264.1"/>
    <property type="molecule type" value="Genomic_DNA"/>
</dbReference>
<proteinExistence type="predicted"/>
<dbReference type="Pfam" id="PF13487">
    <property type="entry name" value="HD_5"/>
    <property type="match status" value="1"/>
</dbReference>
<dbReference type="SUPFAM" id="SSF109604">
    <property type="entry name" value="HD-domain/PDEase-like"/>
    <property type="match status" value="1"/>
</dbReference>
<evidence type="ECO:0000259" key="1">
    <source>
        <dbReference type="PROSITE" id="PS51832"/>
    </source>
</evidence>
<dbReference type="Proteomes" id="UP001652445">
    <property type="component" value="Unassembled WGS sequence"/>
</dbReference>
<feature type="domain" description="HD-GYP" evidence="1">
    <location>
        <begin position="113"/>
        <end position="309"/>
    </location>
</feature>